<dbReference type="SMART" id="SM00454">
    <property type="entry name" value="SAM"/>
    <property type="match status" value="1"/>
</dbReference>
<dbReference type="CDD" id="cd09487">
    <property type="entry name" value="SAM_superfamily"/>
    <property type="match status" value="1"/>
</dbReference>
<keyword evidence="2" id="KW-1185">Reference proteome</keyword>
<dbReference type="PANTHER" id="PTHR10627:SF68">
    <property type="entry name" value="F26K24.15 PROTEIN-RELATED"/>
    <property type="match status" value="1"/>
</dbReference>
<proteinExistence type="predicted"/>
<sequence>MGSRIQNPNLLKSPVAIELLKKLHQLTNIRELSLKSKPRCVLMVKSKQRQLGLKHSNKNRLGSSNCNSKLDLLGEDGWVVVKKQRVTILIPPLPLSKKSKMANQEPDQLEATPKNIAEDQSRLSIQMSPKLPSESGREKSTPLAHEKDIEITRSSPAQQISTSARSPGCRVEPQNPGGVVTLKAHKIHRVPEASKTIRNLRSMHCPSVAFSGSMLLNRRLRVSNLERKLQQAGGLTRWLTSLGLDQFVRIFQAKSINKFQLVNLNMQKLKDMGADAVGPRRKLIHAIDCVCQPFCFEAFFFRQQFMQVIEISDCWRFKMIIQVRRADQISAPVLNQGQTKRDIPGCVERDNTVEFHMPHLLEILV</sequence>
<organism evidence="1 2">
    <name type="scientific">Hibiscus sabdariffa</name>
    <name type="common">roselle</name>
    <dbReference type="NCBI Taxonomy" id="183260"/>
    <lineage>
        <taxon>Eukaryota</taxon>
        <taxon>Viridiplantae</taxon>
        <taxon>Streptophyta</taxon>
        <taxon>Embryophyta</taxon>
        <taxon>Tracheophyta</taxon>
        <taxon>Spermatophyta</taxon>
        <taxon>Magnoliopsida</taxon>
        <taxon>eudicotyledons</taxon>
        <taxon>Gunneridae</taxon>
        <taxon>Pentapetalae</taxon>
        <taxon>rosids</taxon>
        <taxon>malvids</taxon>
        <taxon>Malvales</taxon>
        <taxon>Malvaceae</taxon>
        <taxon>Malvoideae</taxon>
        <taxon>Hibiscus</taxon>
    </lineage>
</organism>
<accession>A0ABR2ADR0</accession>
<gene>
    <name evidence="1" type="ORF">V6N11_041877</name>
</gene>
<dbReference type="PANTHER" id="PTHR10627">
    <property type="entry name" value="SCP160"/>
    <property type="match status" value="1"/>
</dbReference>
<reference evidence="1 2" key="1">
    <citation type="journal article" date="2024" name="G3 (Bethesda)">
        <title>Genome assembly of Hibiscus sabdariffa L. provides insights into metabolisms of medicinal natural products.</title>
        <authorList>
            <person name="Kim T."/>
        </authorList>
    </citation>
    <scope>NUCLEOTIDE SEQUENCE [LARGE SCALE GENOMIC DNA]</scope>
    <source>
        <strain evidence="1">TK-2024</strain>
        <tissue evidence="1">Old leaves</tissue>
    </source>
</reference>
<dbReference type="Proteomes" id="UP001396334">
    <property type="component" value="Unassembled WGS sequence"/>
</dbReference>
<dbReference type="InterPro" id="IPR001660">
    <property type="entry name" value="SAM"/>
</dbReference>
<protein>
    <submittedName>
        <fullName evidence="1">Uncharacterized protein</fullName>
    </submittedName>
</protein>
<evidence type="ECO:0000313" key="1">
    <source>
        <dbReference type="EMBL" id="KAK8490968.1"/>
    </source>
</evidence>
<dbReference type="PROSITE" id="PS50105">
    <property type="entry name" value="SAM_DOMAIN"/>
    <property type="match status" value="1"/>
</dbReference>
<evidence type="ECO:0000313" key="2">
    <source>
        <dbReference type="Proteomes" id="UP001396334"/>
    </source>
</evidence>
<dbReference type="Gene3D" id="1.10.150.50">
    <property type="entry name" value="Transcription Factor, Ets-1"/>
    <property type="match status" value="1"/>
</dbReference>
<name>A0ABR2ADR0_9ROSI</name>
<dbReference type="SUPFAM" id="SSF47769">
    <property type="entry name" value="SAM/Pointed domain"/>
    <property type="match status" value="1"/>
</dbReference>
<dbReference type="InterPro" id="IPR013761">
    <property type="entry name" value="SAM/pointed_sf"/>
</dbReference>
<dbReference type="EMBL" id="JBBPBN010000267">
    <property type="protein sequence ID" value="KAK8490968.1"/>
    <property type="molecule type" value="Genomic_DNA"/>
</dbReference>
<dbReference type="Pfam" id="PF07647">
    <property type="entry name" value="SAM_2"/>
    <property type="match status" value="1"/>
</dbReference>
<comment type="caution">
    <text evidence="1">The sequence shown here is derived from an EMBL/GenBank/DDBJ whole genome shotgun (WGS) entry which is preliminary data.</text>
</comment>